<keyword evidence="11" id="KW-0521">NADP</keyword>
<keyword evidence="9" id="KW-0274">FAD</keyword>
<evidence type="ECO:0000256" key="14">
    <source>
        <dbReference type="ARBA" id="ARBA00023136"/>
    </source>
</evidence>
<dbReference type="FunFam" id="3.40.50.80:FF:000026">
    <property type="entry name" value="Putative respiratory burst oxidase"/>
    <property type="match status" value="1"/>
</dbReference>
<evidence type="ECO:0000256" key="4">
    <source>
        <dbReference type="ARBA" id="ARBA00022553"/>
    </source>
</evidence>
<organism evidence="17">
    <name type="scientific">Zea mays</name>
    <name type="common">Maize</name>
    <dbReference type="NCBI Taxonomy" id="4577"/>
    <lineage>
        <taxon>Eukaryota</taxon>
        <taxon>Viridiplantae</taxon>
        <taxon>Streptophyta</taxon>
        <taxon>Embryophyta</taxon>
        <taxon>Tracheophyta</taxon>
        <taxon>Spermatophyta</taxon>
        <taxon>Magnoliopsida</taxon>
        <taxon>Liliopsida</taxon>
        <taxon>Poales</taxon>
        <taxon>Poaceae</taxon>
        <taxon>PACMAD clade</taxon>
        <taxon>Panicoideae</taxon>
        <taxon>Andropogonodae</taxon>
        <taxon>Andropogoneae</taxon>
        <taxon>Tripsacinae</taxon>
        <taxon>Zea</taxon>
    </lineage>
</organism>
<proteinExistence type="inferred from homology"/>
<dbReference type="GO" id="GO:0016020">
    <property type="term" value="C:membrane"/>
    <property type="evidence" value="ECO:0007669"/>
    <property type="project" value="UniProtKB-SubCell"/>
</dbReference>
<dbReference type="GO" id="GO:0046872">
    <property type="term" value="F:metal ion binding"/>
    <property type="evidence" value="ECO:0007669"/>
    <property type="project" value="UniProtKB-KW"/>
</dbReference>
<evidence type="ECO:0000256" key="15">
    <source>
        <dbReference type="ARBA" id="ARBA00055023"/>
    </source>
</evidence>
<evidence type="ECO:0000256" key="8">
    <source>
        <dbReference type="ARBA" id="ARBA00022737"/>
    </source>
</evidence>
<keyword evidence="5" id="KW-0285">Flavoprotein</keyword>
<name>A0A1D6MTM9_MAIZE</name>
<evidence type="ECO:0000256" key="1">
    <source>
        <dbReference type="ARBA" id="ARBA00004141"/>
    </source>
</evidence>
<dbReference type="InterPro" id="IPR050369">
    <property type="entry name" value="RBOH/FRE"/>
</dbReference>
<evidence type="ECO:0000256" key="11">
    <source>
        <dbReference type="ARBA" id="ARBA00022857"/>
    </source>
</evidence>
<comment type="subcellular location">
    <subcellularLocation>
        <location evidence="1">Membrane</location>
        <topology evidence="1">Multi-pass membrane protein</topology>
    </subcellularLocation>
</comment>
<dbReference type="SUPFAM" id="SSF52343">
    <property type="entry name" value="Ferredoxin reductase-like, C-terminal NADP-linked domain"/>
    <property type="match status" value="1"/>
</dbReference>
<keyword evidence="12" id="KW-1133">Transmembrane helix</keyword>
<dbReference type="InterPro" id="IPR000778">
    <property type="entry name" value="Cyt_b245_heavy_chain"/>
</dbReference>
<comment type="similarity">
    <text evidence="2">Belongs to the RBOH (TC 5.B.1.3) family.</text>
</comment>
<dbReference type="Pfam" id="PF08030">
    <property type="entry name" value="NAD_binding_6"/>
    <property type="match status" value="1"/>
</dbReference>
<dbReference type="Gene3D" id="3.40.50.80">
    <property type="entry name" value="Nucleotide-binding domain of ferredoxin-NADP reductase (FNR) module"/>
    <property type="match status" value="1"/>
</dbReference>
<evidence type="ECO:0000256" key="3">
    <source>
        <dbReference type="ARBA" id="ARBA00011407"/>
    </source>
</evidence>
<keyword evidence="6" id="KW-0812">Transmembrane</keyword>
<keyword evidence="4" id="KW-0597">Phosphoprotein</keyword>
<keyword evidence="8" id="KW-0677">Repeat</keyword>
<dbReference type="InterPro" id="IPR013121">
    <property type="entry name" value="Fe_red_NAD-bd_6"/>
</dbReference>
<dbReference type="PANTHER" id="PTHR11972">
    <property type="entry name" value="NADPH OXIDASE"/>
    <property type="match status" value="1"/>
</dbReference>
<dbReference type="GO" id="GO:0016491">
    <property type="term" value="F:oxidoreductase activity"/>
    <property type="evidence" value="ECO:0007669"/>
    <property type="project" value="UniProtKB-KW"/>
</dbReference>
<sequence>MVWQRILDGPYGAPAQNYRKYDILLLIGLGIGATPFISILKDLLNNIKSNEVNKEMHDAELGCSLKTNGPGRAYFYWVTREQGSFEWFKGVMNDVAESDRDDVIEMHNYLTSVYEEGDARSALIAMVQSLQHAKNGVDIVSGSKIRTHFARPNWRKVFSDLANAHKNSRIGVFYCGSPTLTKTLRDLSIEFSSTTTTRFHFHKENF</sequence>
<evidence type="ECO:0000256" key="2">
    <source>
        <dbReference type="ARBA" id="ARBA00007975"/>
    </source>
</evidence>
<keyword evidence="13" id="KW-0560">Oxidoreductase</keyword>
<feature type="domain" description="Ferric reductase NAD binding" evidence="16">
    <location>
        <begin position="21"/>
        <end position="187"/>
    </location>
</feature>
<accession>A0A1D6MTM9</accession>
<keyword evidence="14" id="KW-0472">Membrane</keyword>
<dbReference type="PRINTS" id="PR00466">
    <property type="entry name" value="GP91PHOX"/>
</dbReference>
<evidence type="ECO:0000259" key="16">
    <source>
        <dbReference type="Pfam" id="PF08030"/>
    </source>
</evidence>
<evidence type="ECO:0000256" key="7">
    <source>
        <dbReference type="ARBA" id="ARBA00022723"/>
    </source>
</evidence>
<protein>
    <submittedName>
        <fullName evidence="17">Putative respiratory burst oxidase homolog protein H</fullName>
    </submittedName>
</protein>
<reference evidence="17" key="1">
    <citation type="submission" date="2015-12" db="EMBL/GenBank/DDBJ databases">
        <title>Update maize B73 reference genome by single molecule sequencing technologies.</title>
        <authorList>
            <consortium name="Maize Genome Sequencing Project"/>
            <person name="Ware D."/>
        </authorList>
    </citation>
    <scope>NUCLEOTIDE SEQUENCE [LARGE SCALE GENOMIC DNA]</scope>
    <source>
        <tissue evidence="17">Seedling</tissue>
    </source>
</reference>
<dbReference type="InterPro" id="IPR039261">
    <property type="entry name" value="FNR_nucleotide-bd"/>
</dbReference>
<evidence type="ECO:0000256" key="5">
    <source>
        <dbReference type="ARBA" id="ARBA00022630"/>
    </source>
</evidence>
<keyword evidence="10" id="KW-0106">Calcium</keyword>
<dbReference type="EMBL" id="CM007649">
    <property type="protein sequence ID" value="ONM32240.1"/>
    <property type="molecule type" value="Genomic_DNA"/>
</dbReference>
<evidence type="ECO:0000256" key="10">
    <source>
        <dbReference type="ARBA" id="ARBA00022837"/>
    </source>
</evidence>
<evidence type="ECO:0000313" key="17">
    <source>
        <dbReference type="EMBL" id="ONM32240.1"/>
    </source>
</evidence>
<gene>
    <name evidence="17" type="ORF">ZEAMMB73_Zm00001d040974</name>
</gene>
<comment type="function">
    <text evidence="15">Calcium-dependent NADPH oxidase that generates superoxide.</text>
</comment>
<evidence type="ECO:0000256" key="13">
    <source>
        <dbReference type="ARBA" id="ARBA00023002"/>
    </source>
</evidence>
<evidence type="ECO:0000256" key="12">
    <source>
        <dbReference type="ARBA" id="ARBA00022989"/>
    </source>
</evidence>
<keyword evidence="7" id="KW-0479">Metal-binding</keyword>
<evidence type="ECO:0000256" key="6">
    <source>
        <dbReference type="ARBA" id="ARBA00022692"/>
    </source>
</evidence>
<evidence type="ECO:0000256" key="9">
    <source>
        <dbReference type="ARBA" id="ARBA00022827"/>
    </source>
</evidence>
<dbReference type="AlphaFoldDB" id="A0A1D6MTM9"/>
<comment type="subunit">
    <text evidence="3">Monomer and homodimer.</text>
</comment>
<dbReference type="PANTHER" id="PTHR11972:SF133">
    <property type="entry name" value="OS05G0465800 PROTEIN"/>
    <property type="match status" value="1"/>
</dbReference>